<accession>A0A0E9Q6M9</accession>
<dbReference type="EMBL" id="GBXM01096839">
    <property type="protein sequence ID" value="JAH11738.1"/>
    <property type="molecule type" value="Transcribed_RNA"/>
</dbReference>
<protein>
    <submittedName>
        <fullName evidence="2">Uncharacterized protein</fullName>
    </submittedName>
</protein>
<keyword evidence="1" id="KW-0812">Transmembrane</keyword>
<sequence length="72" mass="8062">MIFTNIGYVGEVYSYYMLQRNGQGGMLYSLAPFSTLLIFLSSLSAALYSLNFRRNSGSSFSLFLLASLTHFL</sequence>
<dbReference type="AlphaFoldDB" id="A0A0E9Q6M9"/>
<feature type="transmembrane region" description="Helical" evidence="1">
    <location>
        <begin position="26"/>
        <end position="50"/>
    </location>
</feature>
<reference evidence="2" key="1">
    <citation type="submission" date="2014-11" db="EMBL/GenBank/DDBJ databases">
        <authorList>
            <person name="Amaro Gonzalez C."/>
        </authorList>
    </citation>
    <scope>NUCLEOTIDE SEQUENCE</scope>
</reference>
<keyword evidence="1" id="KW-1133">Transmembrane helix</keyword>
<reference evidence="2" key="2">
    <citation type="journal article" date="2015" name="Fish Shellfish Immunol.">
        <title>Early steps in the European eel (Anguilla anguilla)-Vibrio vulnificus interaction in the gills: Role of the RtxA13 toxin.</title>
        <authorList>
            <person name="Callol A."/>
            <person name="Pajuelo D."/>
            <person name="Ebbesson L."/>
            <person name="Teles M."/>
            <person name="MacKenzie S."/>
            <person name="Amaro C."/>
        </authorList>
    </citation>
    <scope>NUCLEOTIDE SEQUENCE</scope>
</reference>
<proteinExistence type="predicted"/>
<evidence type="ECO:0000256" key="1">
    <source>
        <dbReference type="SAM" id="Phobius"/>
    </source>
</evidence>
<evidence type="ECO:0000313" key="2">
    <source>
        <dbReference type="EMBL" id="JAH11738.1"/>
    </source>
</evidence>
<organism evidence="2">
    <name type="scientific">Anguilla anguilla</name>
    <name type="common">European freshwater eel</name>
    <name type="synonym">Muraena anguilla</name>
    <dbReference type="NCBI Taxonomy" id="7936"/>
    <lineage>
        <taxon>Eukaryota</taxon>
        <taxon>Metazoa</taxon>
        <taxon>Chordata</taxon>
        <taxon>Craniata</taxon>
        <taxon>Vertebrata</taxon>
        <taxon>Euteleostomi</taxon>
        <taxon>Actinopterygii</taxon>
        <taxon>Neopterygii</taxon>
        <taxon>Teleostei</taxon>
        <taxon>Anguilliformes</taxon>
        <taxon>Anguillidae</taxon>
        <taxon>Anguilla</taxon>
    </lineage>
</organism>
<keyword evidence="1" id="KW-0472">Membrane</keyword>
<name>A0A0E9Q6M9_ANGAN</name>